<keyword evidence="6 18" id="KW-0808">Transferase</keyword>
<dbReference type="InterPro" id="IPR004839">
    <property type="entry name" value="Aminotransferase_I/II_large"/>
</dbReference>
<comment type="caution">
    <text evidence="18">The sequence shown here is derived from an EMBL/GenBank/DDBJ whole genome shotgun (WGS) entry which is preliminary data.</text>
</comment>
<comment type="cofactor">
    <cofactor evidence="1 15">
        <name>pyridoxal 5'-phosphate</name>
        <dbReference type="ChEBI" id="CHEBI:597326"/>
    </cofactor>
</comment>
<dbReference type="CDD" id="cd06454">
    <property type="entry name" value="KBL_like"/>
    <property type="match status" value="1"/>
</dbReference>
<evidence type="ECO:0000256" key="4">
    <source>
        <dbReference type="ARBA" id="ARBA00013187"/>
    </source>
</evidence>
<dbReference type="EMBL" id="JBFAUK010000003">
    <property type="protein sequence ID" value="MEV5506065.1"/>
    <property type="molecule type" value="Genomic_DNA"/>
</dbReference>
<dbReference type="EC" id="2.3.1.47" evidence="4"/>
<protein>
    <recommendedName>
        <fullName evidence="10">5-aminolevulinic acid synthase</fullName>
        <ecNumber evidence="5">2.3.1.37</ecNumber>
        <ecNumber evidence="4">2.3.1.47</ecNumber>
    </recommendedName>
    <alternativeName>
        <fullName evidence="11">Delta-ALA synthase</fullName>
    </alternativeName>
    <alternativeName>
        <fullName evidence="12">Delta-aminolevulinate synthase</fullName>
    </alternativeName>
</protein>
<evidence type="ECO:0000256" key="6">
    <source>
        <dbReference type="ARBA" id="ARBA00022679"/>
    </source>
</evidence>
<dbReference type="InterPro" id="IPR001917">
    <property type="entry name" value="Aminotrans_II_pyridoxalP_BS"/>
</dbReference>
<dbReference type="SUPFAM" id="SSF53383">
    <property type="entry name" value="PLP-dependent transferases"/>
    <property type="match status" value="1"/>
</dbReference>
<comment type="catalytic activity">
    <reaction evidence="13">
        <text>succinyl-CoA + glycine + H(+) = 5-aminolevulinate + CO2 + CoA</text>
        <dbReference type="Rhea" id="RHEA:12921"/>
        <dbReference type="ChEBI" id="CHEBI:15378"/>
        <dbReference type="ChEBI" id="CHEBI:16526"/>
        <dbReference type="ChEBI" id="CHEBI:57287"/>
        <dbReference type="ChEBI" id="CHEBI:57292"/>
        <dbReference type="ChEBI" id="CHEBI:57305"/>
        <dbReference type="ChEBI" id="CHEBI:356416"/>
        <dbReference type="EC" id="2.3.1.37"/>
    </reaction>
</comment>
<evidence type="ECO:0000259" key="17">
    <source>
        <dbReference type="Pfam" id="PF00155"/>
    </source>
</evidence>
<dbReference type="Gene3D" id="3.40.640.10">
    <property type="entry name" value="Type I PLP-dependent aspartate aminotransferase-like (Major domain)"/>
    <property type="match status" value="1"/>
</dbReference>
<organism evidence="18 19">
    <name type="scientific">Streptomyces orinoci</name>
    <name type="common">Streptoverticillium orinoci</name>
    <dbReference type="NCBI Taxonomy" id="67339"/>
    <lineage>
        <taxon>Bacteria</taxon>
        <taxon>Bacillati</taxon>
        <taxon>Actinomycetota</taxon>
        <taxon>Actinomycetes</taxon>
        <taxon>Kitasatosporales</taxon>
        <taxon>Streptomycetaceae</taxon>
        <taxon>Streptomyces</taxon>
    </lineage>
</organism>
<evidence type="ECO:0000256" key="1">
    <source>
        <dbReference type="ARBA" id="ARBA00001933"/>
    </source>
</evidence>
<comment type="catalytic activity">
    <reaction evidence="14">
        <text>6-carboxyhexanoyl-[ACP] + L-alanine + H(+) = (8S)-8-amino-7-oxononanoate + holo-[ACP] + CO2</text>
        <dbReference type="Rhea" id="RHEA:42288"/>
        <dbReference type="Rhea" id="RHEA-COMP:9685"/>
        <dbReference type="Rhea" id="RHEA-COMP:9955"/>
        <dbReference type="ChEBI" id="CHEBI:15378"/>
        <dbReference type="ChEBI" id="CHEBI:16526"/>
        <dbReference type="ChEBI" id="CHEBI:57972"/>
        <dbReference type="ChEBI" id="CHEBI:64479"/>
        <dbReference type="ChEBI" id="CHEBI:78846"/>
        <dbReference type="ChEBI" id="CHEBI:149468"/>
        <dbReference type="EC" id="2.3.1.47"/>
    </reaction>
</comment>
<dbReference type="Gene3D" id="3.90.1150.10">
    <property type="entry name" value="Aspartate Aminotransferase, domain 1"/>
    <property type="match status" value="1"/>
</dbReference>
<dbReference type="InterPro" id="IPR015424">
    <property type="entry name" value="PyrdxlP-dep_Trfase"/>
</dbReference>
<dbReference type="InterPro" id="IPR015422">
    <property type="entry name" value="PyrdxlP-dep_Trfase_small"/>
</dbReference>
<dbReference type="PANTHER" id="PTHR13693">
    <property type="entry name" value="CLASS II AMINOTRANSFERASE/8-AMINO-7-OXONONANOATE SYNTHASE"/>
    <property type="match status" value="1"/>
</dbReference>
<reference evidence="18 19" key="1">
    <citation type="submission" date="2024-06" db="EMBL/GenBank/DDBJ databases">
        <title>The Natural Products Discovery Center: Release of the First 8490 Sequenced Strains for Exploring Actinobacteria Biosynthetic Diversity.</title>
        <authorList>
            <person name="Kalkreuter E."/>
            <person name="Kautsar S.A."/>
            <person name="Yang D."/>
            <person name="Bader C.D."/>
            <person name="Teijaro C.N."/>
            <person name="Fluegel L."/>
            <person name="Davis C.M."/>
            <person name="Simpson J.R."/>
            <person name="Lauterbach L."/>
            <person name="Steele A.D."/>
            <person name="Gui C."/>
            <person name="Meng S."/>
            <person name="Li G."/>
            <person name="Viehrig K."/>
            <person name="Ye F."/>
            <person name="Su P."/>
            <person name="Kiefer A.F."/>
            <person name="Nichols A."/>
            <person name="Cepeda A.J."/>
            <person name="Yan W."/>
            <person name="Fan B."/>
            <person name="Jiang Y."/>
            <person name="Adhikari A."/>
            <person name="Zheng C.-J."/>
            <person name="Schuster L."/>
            <person name="Cowan T.M."/>
            <person name="Smanski M.J."/>
            <person name="Chevrette M.G."/>
            <person name="De Carvalho L.P.S."/>
            <person name="Shen B."/>
        </authorList>
    </citation>
    <scope>NUCLEOTIDE SEQUENCE [LARGE SCALE GENOMIC DNA]</scope>
    <source>
        <strain evidence="18 19">NPDC052347</strain>
    </source>
</reference>
<gene>
    <name evidence="18" type="primary">hemA</name>
    <name evidence="18" type="ORF">AB0L16_06235</name>
</gene>
<evidence type="ECO:0000256" key="2">
    <source>
        <dbReference type="ARBA" id="ARBA00005029"/>
    </source>
</evidence>
<dbReference type="GO" id="GO:0003870">
    <property type="term" value="F:5-aminolevulinate synthase activity"/>
    <property type="evidence" value="ECO:0007669"/>
    <property type="project" value="UniProtKB-EC"/>
</dbReference>
<evidence type="ECO:0000313" key="19">
    <source>
        <dbReference type="Proteomes" id="UP001552594"/>
    </source>
</evidence>
<proteinExistence type="inferred from homology"/>
<evidence type="ECO:0000256" key="11">
    <source>
        <dbReference type="ARBA" id="ARBA00031945"/>
    </source>
</evidence>
<name>A0ABV3JWQ8_STRON</name>
<evidence type="ECO:0000256" key="16">
    <source>
        <dbReference type="SAM" id="MobiDB-lite"/>
    </source>
</evidence>
<evidence type="ECO:0000256" key="5">
    <source>
        <dbReference type="ARBA" id="ARBA00013257"/>
    </source>
</evidence>
<dbReference type="InterPro" id="IPR010961">
    <property type="entry name" value="4pyrrol_synth_NH2levulA_synth"/>
</dbReference>
<dbReference type="InterPro" id="IPR015421">
    <property type="entry name" value="PyrdxlP-dep_Trfase_major"/>
</dbReference>
<evidence type="ECO:0000256" key="14">
    <source>
        <dbReference type="ARBA" id="ARBA00047715"/>
    </source>
</evidence>
<evidence type="ECO:0000256" key="7">
    <source>
        <dbReference type="ARBA" id="ARBA00022898"/>
    </source>
</evidence>
<comment type="pathway">
    <text evidence="2">Porphyrin-containing compound metabolism; protoporphyrin-IX biosynthesis; 5-aminolevulinate from glycine: step 1/1.</text>
</comment>
<keyword evidence="19" id="KW-1185">Reference proteome</keyword>
<accession>A0ABV3JWQ8</accession>
<feature type="domain" description="Aminotransferase class I/classII large" evidence="17">
    <location>
        <begin position="47"/>
        <end position="390"/>
    </location>
</feature>
<dbReference type="Proteomes" id="UP001552594">
    <property type="component" value="Unassembled WGS sequence"/>
</dbReference>
<dbReference type="PANTHER" id="PTHR13693:SF102">
    <property type="entry name" value="2-AMINO-3-KETOBUTYRATE COENZYME A LIGASE, MITOCHONDRIAL"/>
    <property type="match status" value="1"/>
</dbReference>
<evidence type="ECO:0000256" key="13">
    <source>
        <dbReference type="ARBA" id="ARBA00047654"/>
    </source>
</evidence>
<evidence type="ECO:0000256" key="8">
    <source>
        <dbReference type="ARBA" id="ARBA00023133"/>
    </source>
</evidence>
<keyword evidence="7 15" id="KW-0663">Pyridoxal phosphate</keyword>
<feature type="region of interest" description="Disordered" evidence="16">
    <location>
        <begin position="402"/>
        <end position="425"/>
    </location>
</feature>
<evidence type="ECO:0000256" key="3">
    <source>
        <dbReference type="ARBA" id="ARBA00008392"/>
    </source>
</evidence>
<dbReference type="EC" id="2.3.1.37" evidence="5"/>
<evidence type="ECO:0000256" key="9">
    <source>
        <dbReference type="ARBA" id="ARBA00023315"/>
    </source>
</evidence>
<dbReference type="PROSITE" id="PS00599">
    <property type="entry name" value="AA_TRANSFER_CLASS_2"/>
    <property type="match status" value="1"/>
</dbReference>
<dbReference type="InterPro" id="IPR050087">
    <property type="entry name" value="AON_synthase_class-II"/>
</dbReference>
<evidence type="ECO:0000313" key="18">
    <source>
        <dbReference type="EMBL" id="MEV5506065.1"/>
    </source>
</evidence>
<keyword evidence="8" id="KW-0350">Heme biosynthesis</keyword>
<evidence type="ECO:0000256" key="10">
    <source>
        <dbReference type="ARBA" id="ARBA00031691"/>
    </source>
</evidence>
<dbReference type="Pfam" id="PF00155">
    <property type="entry name" value="Aminotran_1_2"/>
    <property type="match status" value="1"/>
</dbReference>
<comment type="similarity">
    <text evidence="3 15">Belongs to the class-II pyridoxal-phosphate-dependent aminotransferase family.</text>
</comment>
<evidence type="ECO:0000256" key="15">
    <source>
        <dbReference type="RuleBase" id="RU003693"/>
    </source>
</evidence>
<keyword evidence="9 18" id="KW-0012">Acyltransferase</keyword>
<dbReference type="NCBIfam" id="TIGR01821">
    <property type="entry name" value="5aminolev_synth"/>
    <property type="match status" value="1"/>
</dbReference>
<sequence length="425" mass="45763">MVDYRAFFAEKISEIKGNGQYRTFIEIERLAGRFPTALHHHKDGPREITVWCSNDHLGMGQHPEVVAAMQRSIERSGVAAGGSRNISGTNHTHVLLEREIAELHGKEAGLTFITGYAVNDAVLGVLGKLLPGVVFFSDELNHASMILGMRATRAERRIFRHNDPSHLEELLSAADPDVPKVVAFESIYSMDGDIAPMPELCAVAKRHNALVYVDEAHSVGMYGPGGAGMAAQLGCADQVDLLMGTFAKGYGTAGGYLVGDAPIVDAVRSFAPAFIFTLAMPPALAAAALTSVRKLRESDNERILLHHRAQLVKSLFQEAGIPLVSTESHIVPVLVGDAHLCKELADRLLEDHLCYAQPINFPSVPRGTERLRINPSPVHSPAAVRHFVSAVDEVWDDLGLPRVPAPVTGSGTGTEPAPALRAGAR</sequence>
<dbReference type="RefSeq" id="WP_241561435.1">
    <property type="nucleotide sequence ID" value="NZ_JBFAUK010000003.1"/>
</dbReference>
<evidence type="ECO:0000256" key="12">
    <source>
        <dbReference type="ARBA" id="ARBA00032773"/>
    </source>
</evidence>